<dbReference type="EMBL" id="RDRB01000006">
    <property type="protein sequence ID" value="ROU00267.1"/>
    <property type="molecule type" value="Genomic_DNA"/>
</dbReference>
<comment type="similarity">
    <text evidence="1">Belongs to the BolA/IbaG family.</text>
</comment>
<evidence type="ECO:0000313" key="3">
    <source>
        <dbReference type="Proteomes" id="UP000268016"/>
    </source>
</evidence>
<reference evidence="2 3" key="1">
    <citation type="submission" date="2018-10" db="EMBL/GenBank/DDBJ databases">
        <title>Histidinibacterium lentulum gen. nov., sp. nov., a marine bacterium from the culture broth of Picochlorum sp. 122.</title>
        <authorList>
            <person name="Wang G."/>
        </authorList>
    </citation>
    <scope>NUCLEOTIDE SEQUENCE [LARGE SCALE GENOMIC DNA]</scope>
    <source>
        <strain evidence="2 3">B17</strain>
    </source>
</reference>
<evidence type="ECO:0000313" key="2">
    <source>
        <dbReference type="EMBL" id="ROU00267.1"/>
    </source>
</evidence>
<dbReference type="GO" id="GO:0016226">
    <property type="term" value="P:iron-sulfur cluster assembly"/>
    <property type="evidence" value="ECO:0007669"/>
    <property type="project" value="TreeGrafter"/>
</dbReference>
<proteinExistence type="inferred from homology"/>
<dbReference type="Pfam" id="PF01722">
    <property type="entry name" value="BolA"/>
    <property type="match status" value="1"/>
</dbReference>
<name>A0A3N2QYJ2_9RHOB</name>
<keyword evidence="3" id="KW-1185">Reference proteome</keyword>
<organism evidence="2 3">
    <name type="scientific">Histidinibacterium lentulum</name>
    <dbReference type="NCBI Taxonomy" id="2480588"/>
    <lineage>
        <taxon>Bacteria</taxon>
        <taxon>Pseudomonadati</taxon>
        <taxon>Pseudomonadota</taxon>
        <taxon>Alphaproteobacteria</taxon>
        <taxon>Rhodobacterales</taxon>
        <taxon>Paracoccaceae</taxon>
        <taxon>Histidinibacterium</taxon>
    </lineage>
</organism>
<sequence length="83" mass="9087">MGIEAEIRARLEAAFAPERLVVRNDSARHAGHAGDDGSGESHWHVEIEAAAFKDMGRVQRHRAVHGALGDVMDRIHALALDVR</sequence>
<dbReference type="Gene3D" id="3.30.300.90">
    <property type="entry name" value="BolA-like"/>
    <property type="match status" value="1"/>
</dbReference>
<dbReference type="Proteomes" id="UP000268016">
    <property type="component" value="Unassembled WGS sequence"/>
</dbReference>
<dbReference type="InterPro" id="IPR036065">
    <property type="entry name" value="BolA-like_sf"/>
</dbReference>
<comment type="caution">
    <text evidence="2">The sequence shown here is derived from an EMBL/GenBank/DDBJ whole genome shotgun (WGS) entry which is preliminary data.</text>
</comment>
<evidence type="ECO:0000256" key="1">
    <source>
        <dbReference type="RuleBase" id="RU003860"/>
    </source>
</evidence>
<dbReference type="PANTHER" id="PTHR46230:SF7">
    <property type="entry name" value="BOLA-LIKE PROTEIN 1"/>
    <property type="match status" value="1"/>
</dbReference>
<protein>
    <submittedName>
        <fullName evidence="2">BolA family transcriptional regulator</fullName>
    </submittedName>
</protein>
<dbReference type="SUPFAM" id="SSF82657">
    <property type="entry name" value="BolA-like"/>
    <property type="match status" value="1"/>
</dbReference>
<accession>A0A3N2QYJ2</accession>
<gene>
    <name evidence="2" type="ORF">EAT49_13520</name>
</gene>
<dbReference type="RefSeq" id="WP_123642815.1">
    <property type="nucleotide sequence ID" value="NZ_ML119086.1"/>
</dbReference>
<dbReference type="InterPro" id="IPR002634">
    <property type="entry name" value="BolA"/>
</dbReference>
<dbReference type="OrthoDB" id="9811118at2"/>
<dbReference type="PIRSF" id="PIRSF003113">
    <property type="entry name" value="BolA"/>
    <property type="match status" value="1"/>
</dbReference>
<dbReference type="AlphaFoldDB" id="A0A3N2QYJ2"/>
<dbReference type="PANTHER" id="PTHR46230">
    <property type="match status" value="1"/>
</dbReference>